<dbReference type="InterPro" id="IPR015018">
    <property type="entry name" value="DUF1905"/>
</dbReference>
<dbReference type="SUPFAM" id="SSF141694">
    <property type="entry name" value="AF2212/PG0164-like"/>
    <property type="match status" value="1"/>
</dbReference>
<dbReference type="Proteomes" id="UP000321425">
    <property type="component" value="Unassembled WGS sequence"/>
</dbReference>
<protein>
    <recommendedName>
        <fullName evidence="5">DUF1905 domain-containing protein</fullName>
    </recommendedName>
</protein>
<dbReference type="Proteomes" id="UP000198548">
    <property type="component" value="Unassembled WGS sequence"/>
</dbReference>
<dbReference type="OrthoDB" id="9800461at2"/>
<gene>
    <name evidence="1" type="ORF">APU01nite_06750</name>
    <name evidence="2" type="ORF">SAMN04488100_1237</name>
</gene>
<accession>A0A1H7VAF0</accession>
<dbReference type="AlphaFoldDB" id="A0A1H7VAF0"/>
<sequence length="93" mass="10988">MIHLVDHKELELQHRDDFGAWTYFIQIPDTQGLNGQWGRMKVSGTLDDYELKKHNLAPRKDEDYLISINKEIRETLNKKPGDKILVDLWLDII</sequence>
<name>A0A1H7VAF0_9LACT</name>
<evidence type="ECO:0000313" key="3">
    <source>
        <dbReference type="Proteomes" id="UP000198548"/>
    </source>
</evidence>
<dbReference type="EMBL" id="FOBL01000023">
    <property type="protein sequence ID" value="SEM05919.1"/>
    <property type="molecule type" value="Genomic_DNA"/>
</dbReference>
<dbReference type="EMBL" id="BJUX01000005">
    <property type="protein sequence ID" value="GEK88636.1"/>
    <property type="molecule type" value="Genomic_DNA"/>
</dbReference>
<proteinExistence type="predicted"/>
<dbReference type="RefSeq" id="WP_091488794.1">
    <property type="nucleotide sequence ID" value="NZ_BJUX01000005.1"/>
</dbReference>
<dbReference type="Pfam" id="PF08922">
    <property type="entry name" value="DUF1905"/>
    <property type="match status" value="1"/>
</dbReference>
<evidence type="ECO:0000313" key="1">
    <source>
        <dbReference type="EMBL" id="GEK88636.1"/>
    </source>
</evidence>
<dbReference type="STRING" id="426703.SAMN04488100_1237"/>
<dbReference type="InterPro" id="IPR037079">
    <property type="entry name" value="AF2212/PG0164-like_sf"/>
</dbReference>
<evidence type="ECO:0008006" key="5">
    <source>
        <dbReference type="Google" id="ProtNLM"/>
    </source>
</evidence>
<dbReference type="Gene3D" id="2.40.30.100">
    <property type="entry name" value="AF2212/PG0164-like"/>
    <property type="match status" value="1"/>
</dbReference>
<keyword evidence="4" id="KW-1185">Reference proteome</keyword>
<reference evidence="1 4" key="2">
    <citation type="submission" date="2019-07" db="EMBL/GenBank/DDBJ databases">
        <title>Whole genome shotgun sequence of Alkalibacterium putridalgicola NBRC 103243.</title>
        <authorList>
            <person name="Hosoyama A."/>
            <person name="Uohara A."/>
            <person name="Ohji S."/>
            <person name="Ichikawa N."/>
        </authorList>
    </citation>
    <scope>NUCLEOTIDE SEQUENCE [LARGE SCALE GENOMIC DNA]</scope>
    <source>
        <strain evidence="1 4">NBRC 103243</strain>
    </source>
</reference>
<evidence type="ECO:0000313" key="4">
    <source>
        <dbReference type="Proteomes" id="UP000321425"/>
    </source>
</evidence>
<organism evidence="2 3">
    <name type="scientific">Alkalibacterium putridalgicola</name>
    <dbReference type="NCBI Taxonomy" id="426703"/>
    <lineage>
        <taxon>Bacteria</taxon>
        <taxon>Bacillati</taxon>
        <taxon>Bacillota</taxon>
        <taxon>Bacilli</taxon>
        <taxon>Lactobacillales</taxon>
        <taxon>Carnobacteriaceae</taxon>
        <taxon>Alkalibacterium</taxon>
    </lineage>
</organism>
<evidence type="ECO:0000313" key="2">
    <source>
        <dbReference type="EMBL" id="SEM05919.1"/>
    </source>
</evidence>
<reference evidence="2 3" key="1">
    <citation type="submission" date="2016-10" db="EMBL/GenBank/DDBJ databases">
        <authorList>
            <person name="de Groot N.N."/>
        </authorList>
    </citation>
    <scope>NUCLEOTIDE SEQUENCE [LARGE SCALE GENOMIC DNA]</scope>
    <source>
        <strain evidence="2 3">DSM 19182</strain>
    </source>
</reference>